<comment type="caution">
    <text evidence="1">The sequence shown here is derived from an EMBL/GenBank/DDBJ whole genome shotgun (WGS) entry which is preliminary data.</text>
</comment>
<name>X1W161_9ZZZZ</name>
<feature type="non-terminal residue" evidence="1">
    <location>
        <position position="1"/>
    </location>
</feature>
<dbReference type="EMBL" id="BARW01038238">
    <property type="protein sequence ID" value="GAJ21395.1"/>
    <property type="molecule type" value="Genomic_DNA"/>
</dbReference>
<evidence type="ECO:0000313" key="1">
    <source>
        <dbReference type="EMBL" id="GAJ21395.1"/>
    </source>
</evidence>
<gene>
    <name evidence="1" type="ORF">S12H4_58754</name>
</gene>
<sequence>ILEYIGITVFNPHYILNIFKESPEKREAHVIAGALRNIINKDRKVRYGFRDFHEICEQPIIIKMVIIGQDYACRIGTGIPAIFCELNRLICRYTACLNNHPDFTVHL</sequence>
<proteinExistence type="predicted"/>
<reference evidence="1" key="1">
    <citation type="journal article" date="2014" name="Front. Microbiol.">
        <title>High frequency of phylogenetically diverse reductive dehalogenase-homologous genes in deep subseafloor sedimentary metagenomes.</title>
        <authorList>
            <person name="Kawai M."/>
            <person name="Futagami T."/>
            <person name="Toyoda A."/>
            <person name="Takaki Y."/>
            <person name="Nishi S."/>
            <person name="Hori S."/>
            <person name="Arai W."/>
            <person name="Tsubouchi T."/>
            <person name="Morono Y."/>
            <person name="Uchiyama I."/>
            <person name="Ito T."/>
            <person name="Fujiyama A."/>
            <person name="Inagaki F."/>
            <person name="Takami H."/>
        </authorList>
    </citation>
    <scope>NUCLEOTIDE SEQUENCE</scope>
    <source>
        <strain evidence="1">Expedition CK06-06</strain>
    </source>
</reference>
<accession>X1W161</accession>
<protein>
    <submittedName>
        <fullName evidence="1">Uncharacterized protein</fullName>
    </submittedName>
</protein>
<organism evidence="1">
    <name type="scientific">marine sediment metagenome</name>
    <dbReference type="NCBI Taxonomy" id="412755"/>
    <lineage>
        <taxon>unclassified sequences</taxon>
        <taxon>metagenomes</taxon>
        <taxon>ecological metagenomes</taxon>
    </lineage>
</organism>
<dbReference type="AlphaFoldDB" id="X1W161"/>